<reference evidence="1" key="1">
    <citation type="submission" date="2022-08" db="EMBL/GenBank/DDBJ databases">
        <authorList>
            <person name="Zhang X."/>
            <person name="Mi Y."/>
        </authorList>
    </citation>
    <scope>NUCLEOTIDE SEQUENCE</scope>
</reference>
<name>A0A977TG39_9CAUD</name>
<evidence type="ECO:0000313" key="2">
    <source>
        <dbReference type="Proteomes" id="UP001060575"/>
    </source>
</evidence>
<sequence>MACSAEALPPVGAVSAEISLRVRDGAEVILDDVIVNFL</sequence>
<dbReference type="EMBL" id="OP256047">
    <property type="protein sequence ID" value="UXQ90403.1"/>
    <property type="molecule type" value="Genomic_DNA"/>
</dbReference>
<accession>A0A977TG39</accession>
<evidence type="ECO:0000313" key="1">
    <source>
        <dbReference type="EMBL" id="UXQ90403.1"/>
    </source>
</evidence>
<proteinExistence type="predicted"/>
<keyword evidence="2" id="KW-1185">Reference proteome</keyword>
<organism evidence="1 2">
    <name type="scientific">Klebsiella phage BUCT-3589</name>
    <dbReference type="NCBI Taxonomy" id="2981541"/>
    <lineage>
        <taxon>Viruses</taxon>
        <taxon>Duplodnaviria</taxon>
        <taxon>Heunggongvirae</taxon>
        <taxon>Uroviricota</taxon>
        <taxon>Caudoviricetes</taxon>
        <taxon>Autographivirales</taxon>
        <taxon>Autotranscriptaviridae</taxon>
        <taxon>Studiervirinae</taxon>
        <taxon>Przondovirus</taxon>
        <taxon>Przondovirus BUCT3589</taxon>
    </lineage>
</organism>
<protein>
    <submittedName>
        <fullName evidence="1">Non-contractile tail fiber protein</fullName>
    </submittedName>
</protein>
<dbReference type="Proteomes" id="UP001060575">
    <property type="component" value="Genome"/>
</dbReference>